<sequence>MLHMTTHGEGSIVWVLALFLNSVEMHVTRNCLLQCIIAGLRFGGWLLHHGIKTTNSFKMEIFIKATWGACIEREKYKFVQFYSIFLELRGSSN</sequence>
<evidence type="ECO:0000313" key="2">
    <source>
        <dbReference type="EMBL" id="KAF3959750.1"/>
    </source>
</evidence>
<keyword evidence="1" id="KW-0732">Signal</keyword>
<dbReference type="EMBL" id="JRKL02002258">
    <property type="protein sequence ID" value="KAF3959750.1"/>
    <property type="molecule type" value="Genomic_DNA"/>
</dbReference>
<evidence type="ECO:0000313" key="3">
    <source>
        <dbReference type="Proteomes" id="UP000737018"/>
    </source>
</evidence>
<comment type="caution">
    <text evidence="2">The sequence shown here is derived from an EMBL/GenBank/DDBJ whole genome shotgun (WGS) entry which is preliminary data.</text>
</comment>
<evidence type="ECO:0000256" key="1">
    <source>
        <dbReference type="SAM" id="SignalP"/>
    </source>
</evidence>
<evidence type="ECO:0008006" key="4">
    <source>
        <dbReference type="Google" id="ProtNLM"/>
    </source>
</evidence>
<keyword evidence="3" id="KW-1185">Reference proteome</keyword>
<reference evidence="2" key="1">
    <citation type="submission" date="2020-03" db="EMBL/GenBank/DDBJ databases">
        <title>Castanea mollissima Vanexum genome sequencing.</title>
        <authorList>
            <person name="Staton M."/>
        </authorList>
    </citation>
    <scope>NUCLEOTIDE SEQUENCE</scope>
    <source>
        <tissue evidence="2">Leaf</tissue>
    </source>
</reference>
<feature type="signal peptide" evidence="1">
    <location>
        <begin position="1"/>
        <end position="25"/>
    </location>
</feature>
<feature type="chain" id="PRO_5035159589" description="Secreted protein" evidence="1">
    <location>
        <begin position="26"/>
        <end position="93"/>
    </location>
</feature>
<dbReference type="AlphaFoldDB" id="A0A8J4R1I7"/>
<dbReference type="Proteomes" id="UP000737018">
    <property type="component" value="Unassembled WGS sequence"/>
</dbReference>
<gene>
    <name evidence="2" type="ORF">CMV_015464</name>
</gene>
<proteinExistence type="predicted"/>
<name>A0A8J4R1I7_9ROSI</name>
<protein>
    <recommendedName>
        <fullName evidence="4">Secreted protein</fullName>
    </recommendedName>
</protein>
<accession>A0A8J4R1I7</accession>
<organism evidence="2 3">
    <name type="scientific">Castanea mollissima</name>
    <name type="common">Chinese chestnut</name>
    <dbReference type="NCBI Taxonomy" id="60419"/>
    <lineage>
        <taxon>Eukaryota</taxon>
        <taxon>Viridiplantae</taxon>
        <taxon>Streptophyta</taxon>
        <taxon>Embryophyta</taxon>
        <taxon>Tracheophyta</taxon>
        <taxon>Spermatophyta</taxon>
        <taxon>Magnoliopsida</taxon>
        <taxon>eudicotyledons</taxon>
        <taxon>Gunneridae</taxon>
        <taxon>Pentapetalae</taxon>
        <taxon>rosids</taxon>
        <taxon>fabids</taxon>
        <taxon>Fagales</taxon>
        <taxon>Fagaceae</taxon>
        <taxon>Castanea</taxon>
    </lineage>
</organism>